<evidence type="ECO:0000256" key="1">
    <source>
        <dbReference type="SAM" id="MobiDB-lite"/>
    </source>
</evidence>
<accession>A0A2Z6ZWI7</accession>
<organism evidence="2 3">
    <name type="scientific">Dorcoceras hygrometricum</name>
    <dbReference type="NCBI Taxonomy" id="472368"/>
    <lineage>
        <taxon>Eukaryota</taxon>
        <taxon>Viridiplantae</taxon>
        <taxon>Streptophyta</taxon>
        <taxon>Embryophyta</taxon>
        <taxon>Tracheophyta</taxon>
        <taxon>Spermatophyta</taxon>
        <taxon>Magnoliopsida</taxon>
        <taxon>eudicotyledons</taxon>
        <taxon>Gunneridae</taxon>
        <taxon>Pentapetalae</taxon>
        <taxon>asterids</taxon>
        <taxon>lamiids</taxon>
        <taxon>Lamiales</taxon>
        <taxon>Gesneriaceae</taxon>
        <taxon>Didymocarpoideae</taxon>
        <taxon>Trichosporeae</taxon>
        <taxon>Loxocarpinae</taxon>
        <taxon>Dorcoceras</taxon>
    </lineage>
</organism>
<reference evidence="2 3" key="1">
    <citation type="journal article" date="2015" name="Proc. Natl. Acad. Sci. U.S.A.">
        <title>The resurrection genome of Boea hygrometrica: A blueprint for survival of dehydration.</title>
        <authorList>
            <person name="Xiao L."/>
            <person name="Yang G."/>
            <person name="Zhang L."/>
            <person name="Yang X."/>
            <person name="Zhao S."/>
            <person name="Ji Z."/>
            <person name="Zhou Q."/>
            <person name="Hu M."/>
            <person name="Wang Y."/>
            <person name="Chen M."/>
            <person name="Xu Y."/>
            <person name="Jin H."/>
            <person name="Xiao X."/>
            <person name="Hu G."/>
            <person name="Bao F."/>
            <person name="Hu Y."/>
            <person name="Wan P."/>
            <person name="Li L."/>
            <person name="Deng X."/>
            <person name="Kuang T."/>
            <person name="Xiang C."/>
            <person name="Zhu J.K."/>
            <person name="Oliver M.J."/>
            <person name="He Y."/>
        </authorList>
    </citation>
    <scope>NUCLEOTIDE SEQUENCE [LARGE SCALE GENOMIC DNA]</scope>
    <source>
        <strain evidence="3">cv. XS01</strain>
    </source>
</reference>
<name>A0A2Z6ZWI7_9LAMI</name>
<keyword evidence="3" id="KW-1185">Reference proteome</keyword>
<dbReference type="EMBL" id="KV034944">
    <property type="protein sequence ID" value="KZV13566.1"/>
    <property type="molecule type" value="Genomic_DNA"/>
</dbReference>
<sequence length="121" mass="12842">MNAGRTLAARLPREERPRDAASGAKGCASKRAAHSTMTRPLLHTAASIVRRWADEAPLLVGDGAHWLRKLHAARCARCAPPRFRGGGAAAGRPPLRRDSGDVVTAGLNSSRFWFGPVPGSP</sequence>
<evidence type="ECO:0000313" key="2">
    <source>
        <dbReference type="EMBL" id="KZV13566.1"/>
    </source>
</evidence>
<proteinExistence type="predicted"/>
<protein>
    <submittedName>
        <fullName evidence="2">Uncharacterized protein</fullName>
    </submittedName>
</protein>
<feature type="region of interest" description="Disordered" evidence="1">
    <location>
        <begin position="1"/>
        <end position="38"/>
    </location>
</feature>
<evidence type="ECO:0000313" key="3">
    <source>
        <dbReference type="Proteomes" id="UP000250235"/>
    </source>
</evidence>
<gene>
    <name evidence="2" type="ORF">F511_45271</name>
</gene>
<dbReference type="Proteomes" id="UP000250235">
    <property type="component" value="Unassembled WGS sequence"/>
</dbReference>
<dbReference type="AlphaFoldDB" id="A0A2Z6ZWI7"/>